<evidence type="ECO:0000259" key="1">
    <source>
        <dbReference type="Pfam" id="PF18068"/>
    </source>
</evidence>
<gene>
    <name evidence="2" type="ORF">KME60_09415</name>
</gene>
<dbReference type="InterPro" id="IPR040744">
    <property type="entry name" value="Npun_R1517"/>
</dbReference>
<dbReference type="Gene3D" id="6.20.180.10">
    <property type="match status" value="1"/>
</dbReference>
<evidence type="ECO:0000313" key="2">
    <source>
        <dbReference type="EMBL" id="MBW4667636.1"/>
    </source>
</evidence>
<dbReference type="EMBL" id="JAHHGZ010000008">
    <property type="protein sequence ID" value="MBW4667636.1"/>
    <property type="molecule type" value="Genomic_DNA"/>
</dbReference>
<reference evidence="2" key="1">
    <citation type="submission" date="2021-05" db="EMBL/GenBank/DDBJ databases">
        <authorList>
            <person name="Pietrasiak N."/>
            <person name="Ward R."/>
            <person name="Stajich J.E."/>
            <person name="Kurbessoian T."/>
        </authorList>
    </citation>
    <scope>NUCLEOTIDE SEQUENCE</scope>
    <source>
        <strain evidence="2">GSE-NOS-MK-12-04C</strain>
    </source>
</reference>
<dbReference type="Pfam" id="PF18068">
    <property type="entry name" value="Npun_R1517"/>
    <property type="match status" value="1"/>
</dbReference>
<proteinExistence type="predicted"/>
<sequence length="93" mass="10716">MNSKALPRQINSVEVGVYECEINLKFRLIEEKSLLSDRDKLLEVLLDALTEGSDEFLEMLQQAVKIHETSELKASPQMRRQLMRLRNSADNTP</sequence>
<organism evidence="2 3">
    <name type="scientific">Cyanomargarita calcarea GSE-NOS-MK-12-04C</name>
    <dbReference type="NCBI Taxonomy" id="2839659"/>
    <lineage>
        <taxon>Bacteria</taxon>
        <taxon>Bacillati</taxon>
        <taxon>Cyanobacteriota</taxon>
        <taxon>Cyanophyceae</taxon>
        <taxon>Nostocales</taxon>
        <taxon>Cyanomargaritaceae</taxon>
        <taxon>Cyanomargarita</taxon>
    </lineage>
</organism>
<dbReference type="Proteomes" id="UP000729701">
    <property type="component" value="Unassembled WGS sequence"/>
</dbReference>
<reference evidence="2" key="2">
    <citation type="journal article" date="2022" name="Microbiol. Resour. Announc.">
        <title>Metagenome Sequencing to Explore Phylogenomics of Terrestrial Cyanobacteria.</title>
        <authorList>
            <person name="Ward R.D."/>
            <person name="Stajich J.E."/>
            <person name="Johansen J.R."/>
            <person name="Huntemann M."/>
            <person name="Clum A."/>
            <person name="Foster B."/>
            <person name="Foster B."/>
            <person name="Roux S."/>
            <person name="Palaniappan K."/>
            <person name="Varghese N."/>
            <person name="Mukherjee S."/>
            <person name="Reddy T.B.K."/>
            <person name="Daum C."/>
            <person name="Copeland A."/>
            <person name="Chen I.A."/>
            <person name="Ivanova N.N."/>
            <person name="Kyrpides N.C."/>
            <person name="Shapiro N."/>
            <person name="Eloe-Fadrosh E.A."/>
            <person name="Pietrasiak N."/>
        </authorList>
    </citation>
    <scope>NUCLEOTIDE SEQUENCE</scope>
    <source>
        <strain evidence="2">GSE-NOS-MK-12-04C</strain>
    </source>
</reference>
<accession>A0A951QLG2</accession>
<dbReference type="AlphaFoldDB" id="A0A951QLG2"/>
<feature type="domain" description="Npun R1517" evidence="1">
    <location>
        <begin position="14"/>
        <end position="87"/>
    </location>
</feature>
<name>A0A951QLG2_9CYAN</name>
<protein>
    <submittedName>
        <fullName evidence="2">Npun_R1517 family heterocyst differentiation transcriptional regulator</fullName>
    </submittedName>
</protein>
<evidence type="ECO:0000313" key="3">
    <source>
        <dbReference type="Proteomes" id="UP000729701"/>
    </source>
</evidence>
<comment type="caution">
    <text evidence="2">The sequence shown here is derived from an EMBL/GenBank/DDBJ whole genome shotgun (WGS) entry which is preliminary data.</text>
</comment>